<feature type="non-terminal residue" evidence="1">
    <location>
        <position position="258"/>
    </location>
</feature>
<proteinExistence type="predicted"/>
<reference evidence="1" key="1">
    <citation type="journal article" date="2014" name="Front. Microbiol.">
        <title>High frequency of phylogenetically diverse reductive dehalogenase-homologous genes in deep subseafloor sedimentary metagenomes.</title>
        <authorList>
            <person name="Kawai M."/>
            <person name="Futagami T."/>
            <person name="Toyoda A."/>
            <person name="Takaki Y."/>
            <person name="Nishi S."/>
            <person name="Hori S."/>
            <person name="Arai W."/>
            <person name="Tsubouchi T."/>
            <person name="Morono Y."/>
            <person name="Uchiyama I."/>
            <person name="Ito T."/>
            <person name="Fujiyama A."/>
            <person name="Inagaki F."/>
            <person name="Takami H."/>
        </authorList>
    </citation>
    <scope>NUCLEOTIDE SEQUENCE</scope>
    <source>
        <strain evidence="1">Expedition CK06-06</strain>
    </source>
</reference>
<feature type="non-terminal residue" evidence="1">
    <location>
        <position position="1"/>
    </location>
</feature>
<dbReference type="EMBL" id="BARS01035777">
    <property type="protein sequence ID" value="GAG22374.1"/>
    <property type="molecule type" value="Genomic_DNA"/>
</dbReference>
<organism evidence="1">
    <name type="scientific">marine sediment metagenome</name>
    <dbReference type="NCBI Taxonomy" id="412755"/>
    <lineage>
        <taxon>unclassified sequences</taxon>
        <taxon>metagenomes</taxon>
        <taxon>ecological metagenomes</taxon>
    </lineage>
</organism>
<evidence type="ECO:0008006" key="2">
    <source>
        <dbReference type="Google" id="ProtNLM"/>
    </source>
</evidence>
<name>X0VVC6_9ZZZZ</name>
<protein>
    <recommendedName>
        <fullName evidence="2">CARDB domain-containing protein</fullName>
    </recommendedName>
</protein>
<comment type="caution">
    <text evidence="1">The sequence shown here is derived from an EMBL/GenBank/DDBJ whole genome shotgun (WGS) entry which is preliminary data.</text>
</comment>
<evidence type="ECO:0000313" key="1">
    <source>
        <dbReference type="EMBL" id="GAG22374.1"/>
    </source>
</evidence>
<sequence>GDLRINAAINVTNAGVYEVTGYLKGNNKTISEKNNHTLSSGQQQILINFSGDDIRRNRITNATLYLINVKGSDYNFDFNYSIDYNLTDFEANDSMLADNYSDYVVDLNANNLSEYLIINVSVDIKTSGTYTLDLALYGLYDEFVKQINKTVSLGTGNQVVPVYVNGTDIYASHVNGPYVLSYVILKRNNDTLDTVTNAYITDGYYYDSFEQPLLPDLVISNLYVMNGSDFALVNVSVSNIGEGAAYGVELSYFDQEFE</sequence>
<gene>
    <name evidence="1" type="ORF">S01H1_55080</name>
</gene>
<dbReference type="AlphaFoldDB" id="X0VVC6"/>
<accession>X0VVC6</accession>